<sequence>MDLLSLSESLADKKISPKEIVEESLNKIKNKNSIYNAFITICEEEALAAAALAEEEISKGKVKGPFHGIPIAIKDVIFTQGIRTTMGSKLYENFVPDYDATVVQKLKDAGAIIIGKTHSHEFAYGPTGDRSFWGPCRNPHNPDKITGGSSSGSAAAIAADMVNAALGTDTGGSIRIPSSACGIVGMKPTYGVISKYGIYPTANSLDHAGPMTKTVKENAVLLNILAGFDEKDPYSINQSKEDYTRLIGKSISGKVIGLPSFYFRNIDKEVAKAINEVINVYQEQGAIIEEIEIQGIEEIAGEQVITIQAEANAVHEKNLRDHGSEYDPEVYERLRTSKTILSAEYVAAQQKRNTLTSLYNQVFEEVDILVTPTLPILPTDINQREVMFGGKLVPVRQALLGLTSPTNYTGNPSLSVPCGFSNNGLPIGFQLIGRHREESLLYQFGYVYEQQK</sequence>
<dbReference type="GO" id="GO:0003824">
    <property type="term" value="F:catalytic activity"/>
    <property type="evidence" value="ECO:0007669"/>
    <property type="project" value="InterPro"/>
</dbReference>
<dbReference type="Pfam" id="PF01425">
    <property type="entry name" value="Amidase"/>
    <property type="match status" value="1"/>
</dbReference>
<dbReference type="EMBL" id="CP126114">
    <property type="protein sequence ID" value="WHY85759.1"/>
    <property type="molecule type" value="Genomic_DNA"/>
</dbReference>
<accession>A0AA95MKT6</accession>
<feature type="domain" description="Amidase" evidence="1">
    <location>
        <begin position="19"/>
        <end position="441"/>
    </location>
</feature>
<dbReference type="InterPro" id="IPR000120">
    <property type="entry name" value="Amidase"/>
</dbReference>
<dbReference type="PROSITE" id="PS00571">
    <property type="entry name" value="AMIDASES"/>
    <property type="match status" value="1"/>
</dbReference>
<dbReference type="InterPro" id="IPR036928">
    <property type="entry name" value="AS_sf"/>
</dbReference>
<reference evidence="2" key="1">
    <citation type="submission" date="2023-05" db="EMBL/GenBank/DDBJ databases">
        <title>Comparative genomics of Bacillaceae isolates and their secondary metabolite potential.</title>
        <authorList>
            <person name="Song L."/>
            <person name="Nielsen L.J."/>
            <person name="Mohite O."/>
            <person name="Xu X."/>
            <person name="Weber T."/>
            <person name="Kovacs A.T."/>
        </authorList>
    </citation>
    <scope>NUCLEOTIDE SEQUENCE</scope>
    <source>
        <strain evidence="2">XLM17</strain>
    </source>
</reference>
<dbReference type="AlphaFoldDB" id="A0AA95MKT6"/>
<protein>
    <submittedName>
        <fullName evidence="2">Amidase</fullName>
    </submittedName>
</protein>
<dbReference type="PANTHER" id="PTHR11895">
    <property type="entry name" value="TRANSAMIDASE"/>
    <property type="match status" value="1"/>
</dbReference>
<evidence type="ECO:0000313" key="2">
    <source>
        <dbReference type="EMBL" id="WHY85759.1"/>
    </source>
</evidence>
<dbReference type="Gene3D" id="3.90.1300.10">
    <property type="entry name" value="Amidase signature (AS) domain"/>
    <property type="match status" value="1"/>
</dbReference>
<evidence type="ECO:0000259" key="1">
    <source>
        <dbReference type="Pfam" id="PF01425"/>
    </source>
</evidence>
<dbReference type="PANTHER" id="PTHR11895:SF176">
    <property type="entry name" value="AMIDASE AMID-RELATED"/>
    <property type="match status" value="1"/>
</dbReference>
<proteinExistence type="predicted"/>
<keyword evidence="3" id="KW-1185">Reference proteome</keyword>
<dbReference type="InterPro" id="IPR023631">
    <property type="entry name" value="Amidase_dom"/>
</dbReference>
<organism evidence="2 3">
    <name type="scientific">Neobacillus novalis</name>
    <dbReference type="NCBI Taxonomy" id="220687"/>
    <lineage>
        <taxon>Bacteria</taxon>
        <taxon>Bacillati</taxon>
        <taxon>Bacillota</taxon>
        <taxon>Bacilli</taxon>
        <taxon>Bacillales</taxon>
        <taxon>Bacillaceae</taxon>
        <taxon>Neobacillus</taxon>
    </lineage>
</organism>
<dbReference type="Proteomes" id="UP001178288">
    <property type="component" value="Chromosome"/>
</dbReference>
<evidence type="ECO:0000313" key="3">
    <source>
        <dbReference type="Proteomes" id="UP001178288"/>
    </source>
</evidence>
<dbReference type="InterPro" id="IPR020556">
    <property type="entry name" value="Amidase_CS"/>
</dbReference>
<gene>
    <name evidence="2" type="ORF">QNH39_24665</name>
</gene>
<dbReference type="SUPFAM" id="SSF75304">
    <property type="entry name" value="Amidase signature (AS) enzymes"/>
    <property type="match status" value="1"/>
</dbReference>
<dbReference type="RefSeq" id="WP_066092730.1">
    <property type="nucleotide sequence ID" value="NZ_CP126114.1"/>
</dbReference>
<name>A0AA95MKT6_9BACI</name>
<dbReference type="KEGG" id="nnv:QNH39_24665"/>